<organism evidence="2 3">
    <name type="scientific">Nocardiopsis sediminis</name>
    <dbReference type="NCBI Taxonomy" id="1778267"/>
    <lineage>
        <taxon>Bacteria</taxon>
        <taxon>Bacillati</taxon>
        <taxon>Actinomycetota</taxon>
        <taxon>Actinomycetes</taxon>
        <taxon>Streptosporangiales</taxon>
        <taxon>Nocardiopsidaceae</taxon>
        <taxon>Nocardiopsis</taxon>
    </lineage>
</organism>
<comment type="caution">
    <text evidence="2">The sequence shown here is derived from an EMBL/GenBank/DDBJ whole genome shotgun (WGS) entry which is preliminary data.</text>
</comment>
<feature type="compositionally biased region" description="Low complexity" evidence="1">
    <location>
        <begin position="1"/>
        <end position="14"/>
    </location>
</feature>
<dbReference type="RefSeq" id="WP_378537882.1">
    <property type="nucleotide sequence ID" value="NZ_JBHSBH010000015.1"/>
</dbReference>
<dbReference type="Proteomes" id="UP001595847">
    <property type="component" value="Unassembled WGS sequence"/>
</dbReference>
<proteinExistence type="predicted"/>
<sequence>MSYPYYGPAYGQPQPYGPPNGHPPGPYPPQGPPPAPTPHIDIQALQNESLDEARLNLRVIMNNDPSTLGTDKLAYSVNPGLTALIVRRLPDPSKSVLLDKRHTHRWGCTKADLWGMALANMAYEPVDVRTFETDADTLVCAVMGQGWPGAAHVMRLPEIVREPMPFGAILMMPNSNTLLYAVLRSQRSRPLISLLFNTAMSLADGDLFVDQMLWWREGKLRGMSARPDPGGGVQLRQDKEFTFLLDHELPAY</sequence>
<evidence type="ECO:0000313" key="2">
    <source>
        <dbReference type="EMBL" id="MFC3999443.1"/>
    </source>
</evidence>
<keyword evidence="3" id="KW-1185">Reference proteome</keyword>
<evidence type="ECO:0000313" key="3">
    <source>
        <dbReference type="Proteomes" id="UP001595847"/>
    </source>
</evidence>
<evidence type="ECO:0000256" key="1">
    <source>
        <dbReference type="SAM" id="MobiDB-lite"/>
    </source>
</evidence>
<feature type="compositionally biased region" description="Pro residues" evidence="1">
    <location>
        <begin position="15"/>
        <end position="37"/>
    </location>
</feature>
<reference evidence="3" key="1">
    <citation type="journal article" date="2019" name="Int. J. Syst. Evol. Microbiol.">
        <title>The Global Catalogue of Microorganisms (GCM) 10K type strain sequencing project: providing services to taxonomists for standard genome sequencing and annotation.</title>
        <authorList>
            <consortium name="The Broad Institute Genomics Platform"/>
            <consortium name="The Broad Institute Genome Sequencing Center for Infectious Disease"/>
            <person name="Wu L."/>
            <person name="Ma J."/>
        </authorList>
    </citation>
    <scope>NUCLEOTIDE SEQUENCE [LARGE SCALE GENOMIC DNA]</scope>
    <source>
        <strain evidence="3">TBRC 1826</strain>
    </source>
</reference>
<gene>
    <name evidence="2" type="ORF">ACFOVU_26260</name>
</gene>
<accession>A0ABV8FVU5</accession>
<protein>
    <submittedName>
        <fullName evidence="2">Uncharacterized protein</fullName>
    </submittedName>
</protein>
<feature type="region of interest" description="Disordered" evidence="1">
    <location>
        <begin position="1"/>
        <end position="38"/>
    </location>
</feature>
<dbReference type="EMBL" id="JBHSBH010000015">
    <property type="protein sequence ID" value="MFC3999443.1"/>
    <property type="molecule type" value="Genomic_DNA"/>
</dbReference>
<name>A0ABV8FVU5_9ACTN</name>